<accession>A0A3A8QZ79</accession>
<keyword evidence="3" id="KW-1185">Reference proteome</keyword>
<dbReference type="RefSeq" id="WP_121768722.1">
    <property type="nucleotide sequence ID" value="NZ_RAWM01000001.1"/>
</dbReference>
<dbReference type="AlphaFoldDB" id="A0A3A8QZ79"/>
<name>A0A3A8QZ79_9BACT</name>
<sequence>MGITRIGYNGFVVTTAILMVREGVYVEAAGVFLVVALAGKWAYSRLTRTEPPPTSDTLLGAYEAPPPPPAEEVLKTEWITKRELGILAAVAVVGGILFLNRDKGGFIHVMGGRVRLSVDFKDLEPIHQVGRHFTYSIPSGSHRVGLWDAEIGGNSRYLQVDVRDDEAFMLSVNPDLCIVQVDMGGSCAQARDDQGAWDAVRTNSPVVREWARRAGYTEDSSPQGEAQASEMP</sequence>
<evidence type="ECO:0000313" key="2">
    <source>
        <dbReference type="EMBL" id="RKH74089.1"/>
    </source>
</evidence>
<protein>
    <submittedName>
        <fullName evidence="2">Uncharacterized protein</fullName>
    </submittedName>
</protein>
<feature type="region of interest" description="Disordered" evidence="1">
    <location>
        <begin position="211"/>
        <end position="232"/>
    </location>
</feature>
<reference evidence="3" key="1">
    <citation type="submission" date="2018-09" db="EMBL/GenBank/DDBJ databases">
        <authorList>
            <person name="Livingstone P.G."/>
            <person name="Whitworth D.E."/>
        </authorList>
    </citation>
    <scope>NUCLEOTIDE SEQUENCE [LARGE SCALE GENOMIC DNA]</scope>
    <source>
        <strain evidence="3">AB047A</strain>
    </source>
</reference>
<organism evidence="2 3">
    <name type="scientific">Corallococcus interemptor</name>
    <dbReference type="NCBI Taxonomy" id="2316720"/>
    <lineage>
        <taxon>Bacteria</taxon>
        <taxon>Pseudomonadati</taxon>
        <taxon>Myxococcota</taxon>
        <taxon>Myxococcia</taxon>
        <taxon>Myxococcales</taxon>
        <taxon>Cystobacterineae</taxon>
        <taxon>Myxococcaceae</taxon>
        <taxon>Corallococcus</taxon>
    </lineage>
</organism>
<comment type="caution">
    <text evidence="2">The sequence shown here is derived from an EMBL/GenBank/DDBJ whole genome shotgun (WGS) entry which is preliminary data.</text>
</comment>
<proteinExistence type="predicted"/>
<dbReference type="Proteomes" id="UP000282656">
    <property type="component" value="Unassembled WGS sequence"/>
</dbReference>
<evidence type="ECO:0000256" key="1">
    <source>
        <dbReference type="SAM" id="MobiDB-lite"/>
    </source>
</evidence>
<gene>
    <name evidence="2" type="ORF">D7X96_00570</name>
</gene>
<evidence type="ECO:0000313" key="3">
    <source>
        <dbReference type="Proteomes" id="UP000282656"/>
    </source>
</evidence>
<dbReference type="EMBL" id="RAWM01000001">
    <property type="protein sequence ID" value="RKH74089.1"/>
    <property type="molecule type" value="Genomic_DNA"/>
</dbReference>
<dbReference type="OrthoDB" id="9976073at2"/>